<evidence type="ECO:0000256" key="1">
    <source>
        <dbReference type="SAM" id="Coils"/>
    </source>
</evidence>
<protein>
    <submittedName>
        <fullName evidence="2">Uncharacterized protein</fullName>
    </submittedName>
</protein>
<keyword evidence="1" id="KW-0175">Coiled coil</keyword>
<feature type="coiled-coil region" evidence="1">
    <location>
        <begin position="162"/>
        <end position="200"/>
    </location>
</feature>
<name>A0A1L7N157_9CAUD</name>
<dbReference type="KEGG" id="vg:40074642"/>
<evidence type="ECO:0000313" key="2">
    <source>
        <dbReference type="EMBL" id="BAW19221.1"/>
    </source>
</evidence>
<proteinExistence type="predicted"/>
<accession>A0A1L7N157</accession>
<dbReference type="GeneID" id="40074642"/>
<reference evidence="2 3" key="1">
    <citation type="submission" date="2016-12" db="EMBL/GenBank/DDBJ databases">
        <title>Characterization of two jumbo phages RP12 and RP31 infecting the phytopathogen Ralstonia solanacearum.</title>
        <authorList>
            <person name="Kawasaki T."/>
            <person name="Yoshikawa G."/>
            <person name="Ogata H."/>
            <person name="Yamada T."/>
        </authorList>
    </citation>
    <scope>NUCLEOTIDE SEQUENCE [LARGE SCALE GENOMIC DNA]</scope>
    <source>
        <strain evidence="2 3">RP12</strain>
    </source>
</reference>
<keyword evidence="3" id="KW-1185">Reference proteome</keyword>
<evidence type="ECO:0000313" key="3">
    <source>
        <dbReference type="Proteomes" id="UP000222831"/>
    </source>
</evidence>
<dbReference type="Proteomes" id="UP000222831">
    <property type="component" value="Segment"/>
</dbReference>
<dbReference type="RefSeq" id="YP_009598940.1">
    <property type="nucleotide sequence ID" value="NC_041911.1"/>
</dbReference>
<sequence length="478" mass="53627">MAGLNDNFLLADDSMEPKQEPAVVVNAFKDEGDNGEVPELRDDIDLIAVAAENLEVQFRDLELLQESIKAQKGMSQSIATEAEALMPGFLNDERPIAFFTKHPSRTMLSVALEEVDQKKQGILEKLKEFVASMFKRVFDWFKNLFDRAQAQGLASDENKQLLKDASKEINDASQAIADAEKKAQEIIEAAKTRATELQKQAEVQPEHTKGNYKDSDEYRQRAERLAKLSNVVQSLGSAEAYKSAMATQLNAILVRLPFVQKFLGDPDQIEGLIGTHEKSIASIIVLMADFERAIGSKDYEGVLKITQDDSFQQVAQLADKHAKAIIEFKTTSTDFKVEDYRQLLEALNSPKMKAVFDYGSELLNQDMADQKRFSESMDEMSHHLYQMQLYTPDANKEAQAKAALEAIKDFNRSVIVPATQRIAFSYTAISQLVNFVKGIKATREQLDTIIRNGVKKQVLEKAKEMGVAEHDINLVFSM</sequence>
<organism evidence="2 3">
    <name type="scientific">Ralstonia phage RP12</name>
    <dbReference type="NCBI Taxonomy" id="1923889"/>
    <lineage>
        <taxon>Viruses</taxon>
        <taxon>Duplodnaviria</taxon>
        <taxon>Heunggongvirae</taxon>
        <taxon>Uroviricota</taxon>
        <taxon>Caudoviricetes</taxon>
        <taxon>Chimalliviridae</taxon>
        <taxon>Ripduovirus</taxon>
        <taxon>Ripduovirus RP12</taxon>
    </lineage>
</organism>
<dbReference type="EMBL" id="AP017924">
    <property type="protein sequence ID" value="BAW19221.1"/>
    <property type="molecule type" value="Genomic_DNA"/>
</dbReference>